<keyword evidence="1" id="KW-0472">Membrane</keyword>
<feature type="transmembrane region" description="Helical" evidence="1">
    <location>
        <begin position="16"/>
        <end position="40"/>
    </location>
</feature>
<dbReference type="EMBL" id="GGFL01014950">
    <property type="protein sequence ID" value="MBW79128.1"/>
    <property type="molecule type" value="Transcribed_RNA"/>
</dbReference>
<name>A0A2M4DPT4_ANODA</name>
<keyword evidence="1" id="KW-0812">Transmembrane</keyword>
<evidence type="ECO:0000256" key="1">
    <source>
        <dbReference type="SAM" id="Phobius"/>
    </source>
</evidence>
<dbReference type="AlphaFoldDB" id="A0A2M4DPT4"/>
<protein>
    <submittedName>
        <fullName evidence="2">Putative secreted protein</fullName>
    </submittedName>
</protein>
<organism evidence="2">
    <name type="scientific">Anopheles darlingi</name>
    <name type="common">Mosquito</name>
    <dbReference type="NCBI Taxonomy" id="43151"/>
    <lineage>
        <taxon>Eukaryota</taxon>
        <taxon>Metazoa</taxon>
        <taxon>Ecdysozoa</taxon>
        <taxon>Arthropoda</taxon>
        <taxon>Hexapoda</taxon>
        <taxon>Insecta</taxon>
        <taxon>Pterygota</taxon>
        <taxon>Neoptera</taxon>
        <taxon>Endopterygota</taxon>
        <taxon>Diptera</taxon>
        <taxon>Nematocera</taxon>
        <taxon>Culicoidea</taxon>
        <taxon>Culicidae</taxon>
        <taxon>Anophelinae</taxon>
        <taxon>Anopheles</taxon>
    </lineage>
</organism>
<accession>A0A2M4DPT4</accession>
<reference evidence="2" key="1">
    <citation type="submission" date="2018-01" db="EMBL/GenBank/DDBJ databases">
        <title>An insight into the sialome of Amazonian anophelines.</title>
        <authorList>
            <person name="Ribeiro J.M."/>
            <person name="Scarpassa V."/>
            <person name="Calvo E."/>
        </authorList>
    </citation>
    <scope>NUCLEOTIDE SEQUENCE</scope>
</reference>
<evidence type="ECO:0000313" key="2">
    <source>
        <dbReference type="EMBL" id="MBW79128.1"/>
    </source>
</evidence>
<sequence length="72" mass="7726">MDVINGQITRSVLSDRVLFCCLLSACASLVVVVGGVRCLLKTSSIFITPAARSSAPAPHVCVRCSRYIIQQM</sequence>
<keyword evidence="1" id="KW-1133">Transmembrane helix</keyword>
<proteinExistence type="predicted"/>